<dbReference type="Proteomes" id="UP000801492">
    <property type="component" value="Unassembled WGS sequence"/>
</dbReference>
<dbReference type="Pfam" id="PF22593">
    <property type="entry name" value="SPMIP11"/>
    <property type="match status" value="1"/>
</dbReference>
<comment type="caution">
    <text evidence="1">The sequence shown here is derived from an EMBL/GenBank/DDBJ whole genome shotgun (WGS) entry which is preliminary data.</text>
</comment>
<proteinExistence type="predicted"/>
<accession>A0A8K0D5D4</accession>
<sequence length="141" mass="16821">MEWFGITLYGFPDYFKDLMRPDYKEPEVQPDLYEVIAKGTNKRFTELVSELDCYIGRADGYAYKSYDRLIRMRKKGMFKPVGPTDMYNYPGTDFMRPGFWLADPDLKGETWYKPRTFQPKPYTEISQYVHAAKKIDKFFKL</sequence>
<dbReference type="EMBL" id="VTPC01002663">
    <property type="protein sequence ID" value="KAF2899723.1"/>
    <property type="molecule type" value="Genomic_DNA"/>
</dbReference>
<organism evidence="1 2">
    <name type="scientific">Ignelater luminosus</name>
    <name type="common">Cucubano</name>
    <name type="synonym">Pyrophorus luminosus</name>
    <dbReference type="NCBI Taxonomy" id="2038154"/>
    <lineage>
        <taxon>Eukaryota</taxon>
        <taxon>Metazoa</taxon>
        <taxon>Ecdysozoa</taxon>
        <taxon>Arthropoda</taxon>
        <taxon>Hexapoda</taxon>
        <taxon>Insecta</taxon>
        <taxon>Pterygota</taxon>
        <taxon>Neoptera</taxon>
        <taxon>Endopterygota</taxon>
        <taxon>Coleoptera</taxon>
        <taxon>Polyphaga</taxon>
        <taxon>Elateriformia</taxon>
        <taxon>Elateroidea</taxon>
        <taxon>Elateridae</taxon>
        <taxon>Agrypninae</taxon>
        <taxon>Pyrophorini</taxon>
        <taxon>Ignelater</taxon>
    </lineage>
</organism>
<dbReference type="OrthoDB" id="7085216at2759"/>
<dbReference type="AlphaFoldDB" id="A0A8K0D5D4"/>
<gene>
    <name evidence="1" type="ORF">ILUMI_06449</name>
</gene>
<keyword evidence="2" id="KW-1185">Reference proteome</keyword>
<evidence type="ECO:0000313" key="1">
    <source>
        <dbReference type="EMBL" id="KAF2899723.1"/>
    </source>
</evidence>
<reference evidence="1" key="1">
    <citation type="submission" date="2019-08" db="EMBL/GenBank/DDBJ databases">
        <title>The genome of the North American firefly Photinus pyralis.</title>
        <authorList>
            <consortium name="Photinus pyralis genome working group"/>
            <person name="Fallon T.R."/>
            <person name="Sander Lower S.E."/>
            <person name="Weng J.-K."/>
        </authorList>
    </citation>
    <scope>NUCLEOTIDE SEQUENCE</scope>
    <source>
        <strain evidence="1">TRF0915ILg1</strain>
        <tissue evidence="1">Whole body</tissue>
    </source>
</reference>
<protein>
    <submittedName>
        <fullName evidence="1">Uncharacterized protein</fullName>
    </submittedName>
</protein>
<evidence type="ECO:0000313" key="2">
    <source>
        <dbReference type="Proteomes" id="UP000801492"/>
    </source>
</evidence>
<name>A0A8K0D5D4_IGNLU</name>